<organism evidence="3 4">
    <name type="scientific">Exiguobacterium marinum</name>
    <dbReference type="NCBI Taxonomy" id="273528"/>
    <lineage>
        <taxon>Bacteria</taxon>
        <taxon>Bacillati</taxon>
        <taxon>Bacillota</taxon>
        <taxon>Bacilli</taxon>
        <taxon>Bacillales</taxon>
        <taxon>Bacillales Family XII. Incertae Sedis</taxon>
        <taxon>Exiguobacterium</taxon>
    </lineage>
</organism>
<dbReference type="PANTHER" id="PTHR30576:SF8">
    <property type="entry name" value="UNDECAPRENYL-PHOSPHATE GALACTOSE PHOSPHOTRANSFERASE"/>
    <property type="match status" value="1"/>
</dbReference>
<evidence type="ECO:0000313" key="3">
    <source>
        <dbReference type="EMBL" id="WDH75418.1"/>
    </source>
</evidence>
<dbReference type="Proteomes" id="UP001213680">
    <property type="component" value="Chromosome"/>
</dbReference>
<proteinExistence type="inferred from homology"/>
<evidence type="ECO:0000259" key="2">
    <source>
        <dbReference type="Pfam" id="PF02397"/>
    </source>
</evidence>
<keyword evidence="4" id="KW-1185">Reference proteome</keyword>
<keyword evidence="3" id="KW-0808">Transferase</keyword>
<feature type="domain" description="Bacterial sugar transferase" evidence="2">
    <location>
        <begin position="9"/>
        <end position="184"/>
    </location>
</feature>
<accession>A0ABY7WY16</accession>
<evidence type="ECO:0000256" key="1">
    <source>
        <dbReference type="ARBA" id="ARBA00006464"/>
    </source>
</evidence>
<gene>
    <name evidence="3" type="ORF">PTI97_11375</name>
</gene>
<protein>
    <submittedName>
        <fullName evidence="3">Sugar transferase</fullName>
    </submittedName>
</protein>
<name>A0ABY7WY16_9BACL</name>
<dbReference type="InterPro" id="IPR003362">
    <property type="entry name" value="Bact_transf"/>
</dbReference>
<evidence type="ECO:0000313" key="4">
    <source>
        <dbReference type="Proteomes" id="UP001213680"/>
    </source>
</evidence>
<dbReference type="Pfam" id="PF02397">
    <property type="entry name" value="Bac_transf"/>
    <property type="match status" value="1"/>
</dbReference>
<reference evidence="3 4" key="1">
    <citation type="submission" date="2023-02" db="EMBL/GenBank/DDBJ databases">
        <title>A bacterium isolated from plastisphere.</title>
        <authorList>
            <person name="Sun Y."/>
        </authorList>
    </citation>
    <scope>NUCLEOTIDE SEQUENCE [LARGE SCALE GENOMIC DNA]</scope>
    <source>
        <strain evidence="4">a-1</strain>
    </source>
</reference>
<dbReference type="EMBL" id="CP118099">
    <property type="protein sequence ID" value="WDH75418.1"/>
    <property type="molecule type" value="Genomic_DNA"/>
</dbReference>
<dbReference type="GO" id="GO:0016740">
    <property type="term" value="F:transferase activity"/>
    <property type="evidence" value="ECO:0007669"/>
    <property type="project" value="UniProtKB-KW"/>
</dbReference>
<comment type="similarity">
    <text evidence="1">Belongs to the bacterial sugar transferase family.</text>
</comment>
<sequence length="213" mass="24502">MNMYNRFFKRPQDLLLAIVALVLLSPLIVGTALLIRLKLGGPVLFKQKRPGKDGVIFEMIKFRTMTDERDEAGELLSDDKRLTPFGQKLRSLSIDELPSLMNIVKGDLSIVGPRPLLVEYLPRYNERQMRRHEVRPGLTGLAQVNGRNRLSWEERFEMDVQYVDNITFIGDWKIIFQTAYKVLKRDGISSETSATMEAFMGSEQNHKEDALTR</sequence>
<dbReference type="RefSeq" id="WP_274356579.1">
    <property type="nucleotide sequence ID" value="NZ_CP118099.1"/>
</dbReference>
<dbReference type="PANTHER" id="PTHR30576">
    <property type="entry name" value="COLANIC BIOSYNTHESIS UDP-GLUCOSE LIPID CARRIER TRANSFERASE"/>
    <property type="match status" value="1"/>
</dbReference>